<evidence type="ECO:0000259" key="10">
    <source>
        <dbReference type="PROSITE" id="PS51371"/>
    </source>
</evidence>
<keyword evidence="8" id="KW-0129">CBS domain</keyword>
<feature type="transmembrane region" description="Helical" evidence="9">
    <location>
        <begin position="313"/>
        <end position="330"/>
    </location>
</feature>
<evidence type="ECO:0000256" key="9">
    <source>
        <dbReference type="SAM" id="Phobius"/>
    </source>
</evidence>
<comment type="subcellular location">
    <subcellularLocation>
        <location evidence="1">Membrane</location>
        <topology evidence="1">Multi-pass membrane protein</topology>
    </subcellularLocation>
</comment>
<keyword evidence="4 9" id="KW-0812">Transmembrane</keyword>
<evidence type="ECO:0000256" key="6">
    <source>
        <dbReference type="ARBA" id="ARBA00022989"/>
    </source>
</evidence>
<protein>
    <recommendedName>
        <fullName evidence="10">CBS domain-containing protein</fullName>
    </recommendedName>
</protein>
<dbReference type="SUPFAM" id="SSF54631">
    <property type="entry name" value="CBS-domain pair"/>
    <property type="match status" value="1"/>
</dbReference>
<dbReference type="PANTHER" id="PTHR43773">
    <property type="entry name" value="MAGNESIUM TRANSPORTER MGTE"/>
    <property type="match status" value="1"/>
</dbReference>
<evidence type="ECO:0000256" key="3">
    <source>
        <dbReference type="ARBA" id="ARBA00022448"/>
    </source>
</evidence>
<dbReference type="SUPFAM" id="SSF161093">
    <property type="entry name" value="MgtE membrane domain-like"/>
    <property type="match status" value="1"/>
</dbReference>
<dbReference type="InterPro" id="IPR006667">
    <property type="entry name" value="SLC41_membr_dom"/>
</dbReference>
<evidence type="ECO:0000256" key="7">
    <source>
        <dbReference type="ARBA" id="ARBA00023136"/>
    </source>
</evidence>
<evidence type="ECO:0000256" key="1">
    <source>
        <dbReference type="ARBA" id="ARBA00004141"/>
    </source>
</evidence>
<evidence type="ECO:0000256" key="4">
    <source>
        <dbReference type="ARBA" id="ARBA00022692"/>
    </source>
</evidence>
<evidence type="ECO:0000313" key="12">
    <source>
        <dbReference type="Proteomes" id="UP000177982"/>
    </source>
</evidence>
<feature type="domain" description="CBS" evidence="10">
    <location>
        <begin position="80"/>
        <end position="138"/>
    </location>
</feature>
<name>A0A1G2L0K0_9BACT</name>
<evidence type="ECO:0000256" key="2">
    <source>
        <dbReference type="ARBA" id="ARBA00009749"/>
    </source>
</evidence>
<dbReference type="InterPro" id="IPR000644">
    <property type="entry name" value="CBS_dom"/>
</dbReference>
<comment type="similarity">
    <text evidence="2">Belongs to the SLC41A transporter family.</text>
</comment>
<dbReference type="EMBL" id="MHQO01000084">
    <property type="protein sequence ID" value="OHA04281.1"/>
    <property type="molecule type" value="Genomic_DNA"/>
</dbReference>
<reference evidence="11 12" key="1">
    <citation type="journal article" date="2016" name="Nat. Commun.">
        <title>Thousands of microbial genomes shed light on interconnected biogeochemical processes in an aquifer system.</title>
        <authorList>
            <person name="Anantharaman K."/>
            <person name="Brown C.T."/>
            <person name="Hug L.A."/>
            <person name="Sharon I."/>
            <person name="Castelle C.J."/>
            <person name="Probst A.J."/>
            <person name="Thomas B.C."/>
            <person name="Singh A."/>
            <person name="Wilkins M.J."/>
            <person name="Karaoz U."/>
            <person name="Brodie E.L."/>
            <person name="Williams K.H."/>
            <person name="Hubbard S.S."/>
            <person name="Banfield J.F."/>
        </authorList>
    </citation>
    <scope>NUCLEOTIDE SEQUENCE [LARGE SCALE GENOMIC DNA]</scope>
</reference>
<dbReference type="InterPro" id="IPR006669">
    <property type="entry name" value="MgtE_transporter"/>
</dbReference>
<dbReference type="SMART" id="SM00116">
    <property type="entry name" value="CBS"/>
    <property type="match status" value="2"/>
</dbReference>
<dbReference type="AlphaFoldDB" id="A0A1G2L0K0"/>
<feature type="transmembrane region" description="Helical" evidence="9">
    <location>
        <begin position="241"/>
        <end position="260"/>
    </location>
</feature>
<dbReference type="PROSITE" id="PS51371">
    <property type="entry name" value="CBS"/>
    <property type="match status" value="2"/>
</dbReference>
<proteinExistence type="inferred from homology"/>
<evidence type="ECO:0000256" key="8">
    <source>
        <dbReference type="PROSITE-ProRule" id="PRU00703"/>
    </source>
</evidence>
<dbReference type="Pfam" id="PF01769">
    <property type="entry name" value="MgtE"/>
    <property type="match status" value="1"/>
</dbReference>
<evidence type="ECO:0000313" key="11">
    <source>
        <dbReference type="EMBL" id="OHA04281.1"/>
    </source>
</evidence>
<dbReference type="CDD" id="cd04606">
    <property type="entry name" value="CBS_pair_Mg_transporter"/>
    <property type="match status" value="1"/>
</dbReference>
<dbReference type="Pfam" id="PF00571">
    <property type="entry name" value="CBS"/>
    <property type="match status" value="2"/>
</dbReference>
<dbReference type="Gene3D" id="1.10.357.20">
    <property type="entry name" value="SLC41 divalent cation transporters, integral membrane domain"/>
    <property type="match status" value="1"/>
</dbReference>
<feature type="transmembrane region" description="Helical" evidence="9">
    <location>
        <begin position="167"/>
        <end position="184"/>
    </location>
</feature>
<dbReference type="PANTHER" id="PTHR43773:SF1">
    <property type="entry name" value="MAGNESIUM TRANSPORTER MGTE"/>
    <property type="match status" value="1"/>
</dbReference>
<evidence type="ECO:0000256" key="5">
    <source>
        <dbReference type="ARBA" id="ARBA00022842"/>
    </source>
</evidence>
<sequence>MDEHKHYPIDSAGRAVESNVPIVNADISVDSARSHVLAGMSRFETINYVYVTDAGGNLVGVLSIKELFRADKAKKISEIMKKDVIRVHPYSDQERAVVLSLRRSIKAVPVVDHDGKFLGVIPSDRVLSILHSEHIEDLLHVVGVQKSLHEVQSLGTESAYELFRRRIPWLLIGLIAGVLAAWLIRSFQFILEQELLLAAFIPAIVYLSDAVGNQTQVLFIRNLTFQELFKMSSYAWREVRIGALTAATLAVIFSAIGGAISGSREIAATLGITLVFSILAAMGVAMFVPWLLLKFNQDPALASGPFSTALRDISSLFIYFTVASLVLKSLS</sequence>
<feature type="domain" description="CBS" evidence="10">
    <location>
        <begin position="16"/>
        <end position="78"/>
    </location>
</feature>
<feature type="transmembrane region" description="Helical" evidence="9">
    <location>
        <begin position="266"/>
        <end position="292"/>
    </location>
</feature>
<gene>
    <name evidence="11" type="ORF">A2934_02015</name>
</gene>
<keyword evidence="5" id="KW-0460">Magnesium</keyword>
<organism evidence="11 12">
    <name type="scientific">Candidatus Sungbacteria bacterium RIFCSPLOWO2_01_FULL_47_10</name>
    <dbReference type="NCBI Taxonomy" id="1802276"/>
    <lineage>
        <taxon>Bacteria</taxon>
        <taxon>Candidatus Sungiibacteriota</taxon>
    </lineage>
</organism>
<dbReference type="InterPro" id="IPR046342">
    <property type="entry name" value="CBS_dom_sf"/>
</dbReference>
<keyword evidence="7 9" id="KW-0472">Membrane</keyword>
<dbReference type="Gene3D" id="3.10.580.10">
    <property type="entry name" value="CBS-domain"/>
    <property type="match status" value="1"/>
</dbReference>
<keyword evidence="6 9" id="KW-1133">Transmembrane helix</keyword>
<comment type="caution">
    <text evidence="11">The sequence shown here is derived from an EMBL/GenBank/DDBJ whole genome shotgun (WGS) entry which is preliminary data.</text>
</comment>
<keyword evidence="3" id="KW-0813">Transport</keyword>
<dbReference type="Proteomes" id="UP000177982">
    <property type="component" value="Unassembled WGS sequence"/>
</dbReference>
<dbReference type="GO" id="GO:0016020">
    <property type="term" value="C:membrane"/>
    <property type="evidence" value="ECO:0007669"/>
    <property type="project" value="UniProtKB-SubCell"/>
</dbReference>
<dbReference type="GO" id="GO:0015095">
    <property type="term" value="F:magnesium ion transmembrane transporter activity"/>
    <property type="evidence" value="ECO:0007669"/>
    <property type="project" value="InterPro"/>
</dbReference>
<accession>A0A1G2L0K0</accession>
<dbReference type="InterPro" id="IPR036739">
    <property type="entry name" value="SLC41_membr_dom_sf"/>
</dbReference>